<feature type="transmembrane region" description="Helical" evidence="8">
    <location>
        <begin position="220"/>
        <end position="245"/>
    </location>
</feature>
<feature type="transmembrane region" description="Helical" evidence="8">
    <location>
        <begin position="136"/>
        <end position="154"/>
    </location>
</feature>
<evidence type="ECO:0000256" key="8">
    <source>
        <dbReference type="SAM" id="Phobius"/>
    </source>
</evidence>
<dbReference type="AlphaFoldDB" id="A0A7G6E6B5"/>
<dbReference type="InterPro" id="IPR001898">
    <property type="entry name" value="SLC13A/DASS"/>
</dbReference>
<keyword evidence="10" id="KW-1185">Reference proteome</keyword>
<reference evidence="9 10" key="1">
    <citation type="journal article" date="2019" name="Front. Microbiol.">
        <title>Thermoanaerosceptrum fracticalcis gen. nov. sp. nov., a Novel Fumarate-Fermenting Microorganism From a Deep Fractured Carbonate Aquifer of the US Great Basin.</title>
        <authorList>
            <person name="Hamilton-Brehm S.D."/>
            <person name="Stewart L.E."/>
            <person name="Zavarin M."/>
            <person name="Caldwell M."/>
            <person name="Lawson P.A."/>
            <person name="Onstott T.C."/>
            <person name="Grzymski J."/>
            <person name="Neveux I."/>
            <person name="Lollar B.S."/>
            <person name="Russell C.E."/>
            <person name="Moser D.P."/>
        </authorList>
    </citation>
    <scope>NUCLEOTIDE SEQUENCE [LARGE SCALE GENOMIC DNA]</scope>
    <source>
        <strain evidence="9 10">DRI-13</strain>
    </source>
</reference>
<dbReference type="GO" id="GO:0005886">
    <property type="term" value="C:plasma membrane"/>
    <property type="evidence" value="ECO:0007669"/>
    <property type="project" value="TreeGrafter"/>
</dbReference>
<proteinExistence type="inferred from homology"/>
<keyword evidence="5 8" id="KW-1133">Transmembrane helix</keyword>
<evidence type="ECO:0000256" key="7">
    <source>
        <dbReference type="ARBA" id="ARBA00031174"/>
    </source>
</evidence>
<evidence type="ECO:0000256" key="5">
    <source>
        <dbReference type="ARBA" id="ARBA00022989"/>
    </source>
</evidence>
<dbReference type="KEGG" id="tfr:BR63_15860"/>
<dbReference type="EMBL" id="CP045798">
    <property type="protein sequence ID" value="QNB47619.1"/>
    <property type="molecule type" value="Genomic_DNA"/>
</dbReference>
<sequence>MFTLGFLSKEFGKEVFFSTYTLHMLPITLAIMITSGLVWYLFYKVEINSLPKAKEFFDQELEKLGPMSMGEKLNLSLFILTFTIAMFRPAFAKLLPWFDTTAIFVTMAFFSWIIPVKTENGHWETINNWNTTVKNMTWDVVFVTGAGIALASIIEQTKAYVLLVNLLTPLIQMGGLATTFGFGLAANIMTQFMNNTTTDAILLPIAAKTLKQFGLNPIPLIYLTSASAALGYALPAASGGITVAIGMGADPKVMLKWGTILSVVGLITIIIFGMFLTSVWPYFATT</sequence>
<evidence type="ECO:0000256" key="3">
    <source>
        <dbReference type="ARBA" id="ARBA00020150"/>
    </source>
</evidence>
<dbReference type="Pfam" id="PF00939">
    <property type="entry name" value="Na_sulph_symp"/>
    <property type="match status" value="1"/>
</dbReference>
<dbReference type="PANTHER" id="PTHR10283:SF82">
    <property type="entry name" value="SOLUTE CARRIER FAMILY 13 MEMBER 2"/>
    <property type="match status" value="1"/>
</dbReference>
<dbReference type="GO" id="GO:0008514">
    <property type="term" value="F:organic anion transmembrane transporter activity"/>
    <property type="evidence" value="ECO:0007669"/>
    <property type="project" value="UniProtKB-ARBA"/>
</dbReference>
<evidence type="ECO:0000256" key="2">
    <source>
        <dbReference type="ARBA" id="ARBA00006772"/>
    </source>
</evidence>
<keyword evidence="6 8" id="KW-0472">Membrane</keyword>
<gene>
    <name evidence="9" type="ORF">BR63_15860</name>
</gene>
<feature type="transmembrane region" description="Helical" evidence="8">
    <location>
        <begin position="257"/>
        <end position="283"/>
    </location>
</feature>
<comment type="subcellular location">
    <subcellularLocation>
        <location evidence="1">Membrane</location>
        <topology evidence="1">Multi-pass membrane protein</topology>
    </subcellularLocation>
</comment>
<organism evidence="9 10">
    <name type="scientific">Thermanaerosceptrum fracticalcis</name>
    <dbReference type="NCBI Taxonomy" id="1712410"/>
    <lineage>
        <taxon>Bacteria</taxon>
        <taxon>Bacillati</taxon>
        <taxon>Bacillota</taxon>
        <taxon>Clostridia</taxon>
        <taxon>Eubacteriales</taxon>
        <taxon>Peptococcaceae</taxon>
        <taxon>Thermanaerosceptrum</taxon>
    </lineage>
</organism>
<evidence type="ECO:0000256" key="4">
    <source>
        <dbReference type="ARBA" id="ARBA00022692"/>
    </source>
</evidence>
<feature type="transmembrane region" description="Helical" evidence="8">
    <location>
        <begin position="97"/>
        <end position="115"/>
    </location>
</feature>
<name>A0A7G6E6B5_THEFR</name>
<keyword evidence="4 8" id="KW-0812">Transmembrane</keyword>
<protein>
    <recommendedName>
        <fullName evidence="3">Sodium-dependent dicarboxylate transporter SdcS</fullName>
    </recommendedName>
    <alternativeName>
        <fullName evidence="7">Na(+)/dicarboxylate symporter</fullName>
    </alternativeName>
</protein>
<comment type="similarity">
    <text evidence="2">Belongs to the SLC13A/DASS transporter (TC 2.A.47) family. NADC subfamily.</text>
</comment>
<accession>A0A7G6E6B5</accession>
<feature type="transmembrane region" description="Helical" evidence="8">
    <location>
        <begin position="20"/>
        <end position="42"/>
    </location>
</feature>
<dbReference type="RefSeq" id="WP_034421829.1">
    <property type="nucleotide sequence ID" value="NZ_CP045798.1"/>
</dbReference>
<dbReference type="PANTHER" id="PTHR10283">
    <property type="entry name" value="SOLUTE CARRIER FAMILY 13 MEMBER"/>
    <property type="match status" value="1"/>
</dbReference>
<dbReference type="GO" id="GO:1905039">
    <property type="term" value="P:carboxylic acid transmembrane transport"/>
    <property type="evidence" value="ECO:0007669"/>
    <property type="project" value="UniProtKB-ARBA"/>
</dbReference>
<evidence type="ECO:0000256" key="1">
    <source>
        <dbReference type="ARBA" id="ARBA00004141"/>
    </source>
</evidence>
<evidence type="ECO:0000313" key="9">
    <source>
        <dbReference type="EMBL" id="QNB47619.1"/>
    </source>
</evidence>
<dbReference type="Proteomes" id="UP000515847">
    <property type="component" value="Chromosome"/>
</dbReference>
<evidence type="ECO:0000313" key="10">
    <source>
        <dbReference type="Proteomes" id="UP000515847"/>
    </source>
</evidence>
<feature type="transmembrane region" description="Helical" evidence="8">
    <location>
        <begin position="160"/>
        <end position="185"/>
    </location>
</feature>
<evidence type="ECO:0000256" key="6">
    <source>
        <dbReference type="ARBA" id="ARBA00023136"/>
    </source>
</evidence>